<feature type="domain" description="25S rRNA (uridine-N(3))-methyltransferase BMT5-like" evidence="1">
    <location>
        <begin position="567"/>
        <end position="734"/>
    </location>
</feature>
<dbReference type="SUPFAM" id="SSF53335">
    <property type="entry name" value="S-adenosyl-L-methionine-dependent methyltransferases"/>
    <property type="match status" value="3"/>
</dbReference>
<evidence type="ECO:0000259" key="1">
    <source>
        <dbReference type="Pfam" id="PF10354"/>
    </source>
</evidence>
<feature type="domain" description="25S rRNA (uridine-N(3))-methyltransferase BMT5-like" evidence="1">
    <location>
        <begin position="1132"/>
        <end position="1296"/>
    </location>
</feature>
<evidence type="ECO:0000313" key="3">
    <source>
        <dbReference type="Proteomes" id="UP000595140"/>
    </source>
</evidence>
<dbReference type="PANTHER" id="PTHR11538:SF70">
    <property type="entry name" value="25S RRNA (URIDINE-N(3))-METHYLTRANSFERASE BMT5-LIKE DOMAIN-CONTAINING PROTEIN"/>
    <property type="match status" value="1"/>
</dbReference>
<accession>A0A484JZF9</accession>
<dbReference type="InterPro" id="IPR019446">
    <property type="entry name" value="BMT5-like"/>
</dbReference>
<gene>
    <name evidence="2" type="ORF">CCAM_LOCUS479</name>
</gene>
<feature type="domain" description="25S rRNA (uridine-N(3))-methyltransferase BMT5-like" evidence="1">
    <location>
        <begin position="837"/>
        <end position="999"/>
    </location>
</feature>
<feature type="domain" description="25S rRNA (uridine-N(3))-methyltransferase BMT5-like" evidence="1">
    <location>
        <begin position="1717"/>
        <end position="1881"/>
    </location>
</feature>
<feature type="domain" description="25S rRNA (uridine-N(3))-methyltransferase BMT5-like" evidence="1">
    <location>
        <begin position="17"/>
        <end position="185"/>
    </location>
</feature>
<reference evidence="2 3" key="1">
    <citation type="submission" date="2018-04" db="EMBL/GenBank/DDBJ databases">
        <authorList>
            <person name="Vogel A."/>
        </authorList>
    </citation>
    <scope>NUCLEOTIDE SEQUENCE [LARGE SCALE GENOMIC DNA]</scope>
</reference>
<dbReference type="EMBL" id="OOIL02000001">
    <property type="protein sequence ID" value="VFQ58703.1"/>
    <property type="molecule type" value="Genomic_DNA"/>
</dbReference>
<evidence type="ECO:0000313" key="2">
    <source>
        <dbReference type="EMBL" id="VFQ58703.1"/>
    </source>
</evidence>
<keyword evidence="3" id="KW-1185">Reference proteome</keyword>
<dbReference type="Proteomes" id="UP000595140">
    <property type="component" value="Unassembled WGS sequence"/>
</dbReference>
<dbReference type="GO" id="GO:0070475">
    <property type="term" value="P:rRNA base methylation"/>
    <property type="evidence" value="ECO:0007669"/>
    <property type="project" value="InterPro"/>
</dbReference>
<sequence>MVFPRDFSDQAAPQKTLLVGEADFSFAASLAAAFGSSVSNLTATSLEYKRELEKVYSKAVDNIQELKSKGCNVFHAVDATVMASHPSFKNSVFDRIVFNFPFAVISEEEWGNLHLPAVLEKQHSLVRAFLENAMELISKNGEIHITHRTDGVYGAWRIKFLASEQGFQLVEAVDFDVCDYPGYNPKWGNGSDYDMESSPSKTYKFRHPRPPLKLMSFSPTEPSWDTLSDVLASLSTISNHAEKCEEFHFKSKKLPSPLVIPNFKHDDMLHDAVGNIVAEETRWIKHYSSSQKILLVGEGDFTFACSLASAFGSYASNLTATSLEYKRELKQVYVKAADNIELLQSKGCNVWHAVDATVMASHPCLKNSVFDRIVFNFPFAVVSKEEWGNLHIPTVLKKQHSLVREFLENARKLVNENGEIHITHRRDGVFGAWRIKFFASEQGFQLVEVVDFDVCDYPGYNPKWGNGSDDSLESFPSKTYKFRLPRPPLEVLSLSPTEQSRDHVIDVSCSSTLAEKCEEVHNKPPNLSSPSLIPNFMCDEMRNDVVDDIIAEEIKWIKHYSSSQKILLVGEGDFSFACSLAAAFGSASNLTATSLEYKRELKKVYAKAVDNILVLQSKGCNVWHAVDATAMASFPSLKNSVFDRIVFNFPFAVVSKKEWGNLHLQTVLEKQHSLVREFLENAKKLISENGEIHITHRKDGIFGAWRIKFLASEQGFQVVEAVDFNICDYPGYNPKWGNGSDDNLDSFPSKTYKFKLPHPPLKPVQDVPIFPLINTYLAEQPNDIYEFINKNSNVSTEMLESVVNHDLKQIGVEQETNMGAVEEEKWLKHYSSSHKMLLVGEGDFSFSASLAAAFGSAVNMVATSLDSKTTSRKVYTKALNNIKALNAKGCKVLHSVDATTMASHPSLKGSVFDRIIFNFPLAVVSKHCSYPQIRKHQDLVKKFFKNSKQMIENDGEIHVTHRTDGGFGSWRIKLLASKQGLEFMEATDFNISDYPGYNATWEIGSDDDLKRVHSKTYKFRLPHRLIKTVSPSCSPTDPSNISLEDVSMIQLTSNTILAEQSEEFDYGFTQNSSNTDDGLISPSWWEAAFISPLSKYYTEYHLNQKHMWEDNVNAFVEEEKMVKHYSISQKILLVGEGDFSFSVSLAAAFGSSSNMTATSLDSRTVLEKQYEKAVYHIEELKRSGCKVMHDVDATNMSSHPHLKGSTFDRIVFNFPYACVSEHDSRESRLCAHQSLVRAFLENAKKMIGENGEIHITHRTDGEYGAWRIKFIASQQGLEFVESVHFSAADYPGYTVKFHEFKSTTYKFRLPRRLLKTVTPSYSPTEPSNTSLEDVSMIQLTNNTNLSEQSEEFDYGFTQNRPNTDEELISISLSSSYDLRQSNMCEDNINGIVGEEKWLKHYSSSHKMLLIGEGDFSFSTSLAASFGCAVNMVATSLDSKTTLRKVYPKSIQNIKSLKAKGCKVLHSVDVTTMASHSSLKGSVFDRIVFNFPLAVVPKQCTYPPIRKHQSLVKKFLENSKQMIDNNGEIHVTHRTDGGFGSWRIKLLASKQGLEFVEATNFSIGDYPGYNATWEIGSDDDLKCVHSKTYKFRLPQQILKTFSPSYSPTEPSNISLEDVSMIQLPNQTNLAEQSEAFYSGFNVHQEPVFPIHVPNQTEIGYNMFQNEVFYPMMSPYGDSLCAASQNQHGFYPSSMNLGDNQSKKQEKWIKHYSSGHKILLVGEGDFSFSACLAAAFGSAANMTATSLDTEEFLTTNYCKAFLHLRELKSRGCKVMHGIDATCMIYDPSLAGCTFDRIIFNFPYAGFFKAVPRPSQLSCHQALVRLFLTNAKRMLRENGEIHITHKTNGFHREWGIGLIGLQEGLELAAAVDFDVADYAGYSNKYGFGGDNHFDPSPSQTYMFRLPRTAAATPLPCHAYNTWFSC</sequence>
<organism evidence="2 3">
    <name type="scientific">Cuscuta campestris</name>
    <dbReference type="NCBI Taxonomy" id="132261"/>
    <lineage>
        <taxon>Eukaryota</taxon>
        <taxon>Viridiplantae</taxon>
        <taxon>Streptophyta</taxon>
        <taxon>Embryophyta</taxon>
        <taxon>Tracheophyta</taxon>
        <taxon>Spermatophyta</taxon>
        <taxon>Magnoliopsida</taxon>
        <taxon>eudicotyledons</taxon>
        <taxon>Gunneridae</taxon>
        <taxon>Pentapetalae</taxon>
        <taxon>asterids</taxon>
        <taxon>lamiids</taxon>
        <taxon>Solanales</taxon>
        <taxon>Convolvulaceae</taxon>
        <taxon>Cuscuteae</taxon>
        <taxon>Cuscuta</taxon>
        <taxon>Cuscuta subgen. Grammica</taxon>
        <taxon>Cuscuta sect. Cleistogrammica</taxon>
    </lineage>
</organism>
<feature type="domain" description="25S rRNA (uridine-N(3))-methyltransferase BMT5-like" evidence="1">
    <location>
        <begin position="1408"/>
        <end position="1570"/>
    </location>
</feature>
<protein>
    <recommendedName>
        <fullName evidence="1">25S rRNA (uridine-N(3))-methyltransferase BMT5-like domain-containing protein</fullName>
    </recommendedName>
</protein>
<dbReference type="InterPro" id="IPR029063">
    <property type="entry name" value="SAM-dependent_MTases_sf"/>
</dbReference>
<name>A0A484JZF9_9ASTE</name>
<dbReference type="Pfam" id="PF10354">
    <property type="entry name" value="BMT5-like"/>
    <property type="match status" value="7"/>
</dbReference>
<dbReference type="PANTHER" id="PTHR11538">
    <property type="entry name" value="PHENYLALANYL-TRNA SYNTHETASE"/>
    <property type="match status" value="1"/>
</dbReference>
<feature type="domain" description="25S rRNA (uridine-N(3))-methyltransferase BMT5-like" evidence="1">
    <location>
        <begin position="294"/>
        <end position="462"/>
    </location>
</feature>
<dbReference type="OrthoDB" id="1297237at2759"/>
<dbReference type="GO" id="GO:0070042">
    <property type="term" value="F:rRNA (uridine-N3-)-methyltransferase activity"/>
    <property type="evidence" value="ECO:0007669"/>
    <property type="project" value="InterPro"/>
</dbReference>
<proteinExistence type="predicted"/>
<dbReference type="GO" id="GO:0005737">
    <property type="term" value="C:cytoplasm"/>
    <property type="evidence" value="ECO:0007669"/>
    <property type="project" value="TreeGrafter"/>
</dbReference>